<dbReference type="GO" id="GO:0016020">
    <property type="term" value="C:membrane"/>
    <property type="evidence" value="ECO:0007669"/>
    <property type="project" value="UniProtKB-SubCell"/>
</dbReference>
<dbReference type="PANTHER" id="PTHR47981:SF39">
    <property type="entry name" value="RAS-RELATED PROTEIN RAB"/>
    <property type="match status" value="1"/>
</dbReference>
<dbReference type="GO" id="GO:0005770">
    <property type="term" value="C:late endosome"/>
    <property type="evidence" value="ECO:0007669"/>
    <property type="project" value="TreeGrafter"/>
</dbReference>
<evidence type="ECO:0000313" key="8">
    <source>
        <dbReference type="Proteomes" id="UP001153737"/>
    </source>
</evidence>
<dbReference type="Proteomes" id="UP001153737">
    <property type="component" value="Chromosome 11"/>
</dbReference>
<dbReference type="GO" id="GO:0045335">
    <property type="term" value="C:phagocytic vesicle"/>
    <property type="evidence" value="ECO:0007669"/>
    <property type="project" value="TreeGrafter"/>
</dbReference>
<dbReference type="InterPro" id="IPR030697">
    <property type="entry name" value="Rab29/Rab38/Rab32"/>
</dbReference>
<comment type="subcellular location">
    <subcellularLocation>
        <location evidence="6">Membrane</location>
        <topology evidence="6">Lipid-anchor</topology>
    </subcellularLocation>
</comment>
<dbReference type="PRINTS" id="PR00449">
    <property type="entry name" value="RASTRNSFRMNG"/>
</dbReference>
<evidence type="ECO:0000313" key="7">
    <source>
        <dbReference type="EMBL" id="CAH1118292.1"/>
    </source>
</evidence>
<dbReference type="PANTHER" id="PTHR47981">
    <property type="entry name" value="RAB FAMILY"/>
    <property type="match status" value="1"/>
</dbReference>
<evidence type="ECO:0000256" key="3">
    <source>
        <dbReference type="ARBA" id="ARBA00023134"/>
    </source>
</evidence>
<dbReference type="FunFam" id="3.40.50.300:FF:000222">
    <property type="entry name" value="RAB32, member RAS oncogene family"/>
    <property type="match status" value="1"/>
</dbReference>
<reference evidence="7" key="2">
    <citation type="submission" date="2022-10" db="EMBL/GenBank/DDBJ databases">
        <authorList>
            <consortium name="ENA_rothamsted_submissions"/>
            <consortium name="culmorum"/>
            <person name="King R."/>
        </authorList>
    </citation>
    <scope>NUCLEOTIDE SEQUENCE</scope>
</reference>
<sequence length="217" mass="24762">MSNANQSSIQTRDHLYKILVIGDLGSGKTSIIKRYVHRFFSQHYRATIGVDFALKVLNWDESTLIRLQLWDIAGQERFGNMTRVYYKEAVGAFIVFDVTRKQTFDSVQNWKQDLDSKVQLPDGSNIPCVLLANKCDQQKEGIVTNPEKMDEYCKESGFHAWYETSAKDNINIDEAARSLVEKILAYDALLNNDSKKASDQFSLRDSDGQKRGKTCNC</sequence>
<dbReference type="SUPFAM" id="SSF52540">
    <property type="entry name" value="P-loop containing nucleoside triphosphate hydrolases"/>
    <property type="match status" value="1"/>
</dbReference>
<keyword evidence="3 6" id="KW-0342">GTP-binding</keyword>
<evidence type="ECO:0000256" key="6">
    <source>
        <dbReference type="RuleBase" id="RU367128"/>
    </source>
</evidence>
<evidence type="ECO:0000256" key="4">
    <source>
        <dbReference type="ARBA" id="ARBA00023288"/>
    </source>
</evidence>
<dbReference type="SMART" id="SM00175">
    <property type="entry name" value="RAB"/>
    <property type="match status" value="1"/>
</dbReference>
<evidence type="ECO:0000256" key="5">
    <source>
        <dbReference type="ARBA" id="ARBA00023289"/>
    </source>
</evidence>
<dbReference type="GO" id="GO:0008333">
    <property type="term" value="P:endosome to lysosome transport"/>
    <property type="evidence" value="ECO:0007669"/>
    <property type="project" value="TreeGrafter"/>
</dbReference>
<dbReference type="SMART" id="SM00176">
    <property type="entry name" value="RAN"/>
    <property type="match status" value="1"/>
</dbReference>
<keyword evidence="8" id="KW-1185">Reference proteome</keyword>
<dbReference type="GO" id="GO:0003924">
    <property type="term" value="F:GTPase activity"/>
    <property type="evidence" value="ECO:0007669"/>
    <property type="project" value="UniProtKB-UniRule"/>
</dbReference>
<dbReference type="CDD" id="cd04107">
    <property type="entry name" value="Rab32_Rab38"/>
    <property type="match status" value="1"/>
</dbReference>
<proteinExistence type="inferred from homology"/>
<dbReference type="OrthoDB" id="245989at2759"/>
<dbReference type="PROSITE" id="PS51421">
    <property type="entry name" value="RAS"/>
    <property type="match status" value="1"/>
</dbReference>
<dbReference type="InterPro" id="IPR001806">
    <property type="entry name" value="Small_GTPase"/>
</dbReference>
<dbReference type="SMART" id="SM00174">
    <property type="entry name" value="RHO"/>
    <property type="match status" value="1"/>
</dbReference>
<dbReference type="Gene3D" id="3.40.50.300">
    <property type="entry name" value="P-loop containing nucleotide triphosphate hydrolases"/>
    <property type="match status" value="1"/>
</dbReference>
<protein>
    <recommendedName>
        <fullName evidence="6">Ras-related protein Rab</fullName>
    </recommendedName>
</protein>
<dbReference type="EMBL" id="OU896717">
    <property type="protein sequence ID" value="CAH1118292.1"/>
    <property type="molecule type" value="Genomic_DNA"/>
</dbReference>
<evidence type="ECO:0000256" key="2">
    <source>
        <dbReference type="ARBA" id="ARBA00022741"/>
    </source>
</evidence>
<dbReference type="NCBIfam" id="TIGR00231">
    <property type="entry name" value="small_GTP"/>
    <property type="match status" value="1"/>
</dbReference>
<dbReference type="GO" id="GO:0005764">
    <property type="term" value="C:lysosome"/>
    <property type="evidence" value="ECO:0007669"/>
    <property type="project" value="TreeGrafter"/>
</dbReference>
<keyword evidence="4 6" id="KW-0449">Lipoprotein</keyword>
<dbReference type="InterPro" id="IPR027417">
    <property type="entry name" value="P-loop_NTPase"/>
</dbReference>
<dbReference type="AlphaFoldDB" id="A0A9P0DIK7"/>
<gene>
    <name evidence="7" type="ORF">PHAECO_LOCUS2609</name>
</gene>
<evidence type="ECO:0000256" key="1">
    <source>
        <dbReference type="ARBA" id="ARBA00006270"/>
    </source>
</evidence>
<keyword evidence="2 6" id="KW-0547">Nucleotide-binding</keyword>
<reference evidence="7" key="1">
    <citation type="submission" date="2022-01" db="EMBL/GenBank/DDBJ databases">
        <authorList>
            <person name="King R."/>
        </authorList>
    </citation>
    <scope>NUCLEOTIDE SEQUENCE</scope>
</reference>
<dbReference type="GO" id="GO:0090385">
    <property type="term" value="P:phagosome-lysosome fusion"/>
    <property type="evidence" value="ECO:0007669"/>
    <property type="project" value="TreeGrafter"/>
</dbReference>
<accession>A0A9P0DIK7</accession>
<keyword evidence="5 6" id="KW-0636">Prenylation</keyword>
<dbReference type="GO" id="GO:0005802">
    <property type="term" value="C:trans-Golgi network"/>
    <property type="evidence" value="ECO:0007669"/>
    <property type="project" value="UniProtKB-UniRule"/>
</dbReference>
<keyword evidence="6" id="KW-0472">Membrane</keyword>
<dbReference type="Pfam" id="PF00071">
    <property type="entry name" value="Ras"/>
    <property type="match status" value="1"/>
</dbReference>
<dbReference type="InterPro" id="IPR005225">
    <property type="entry name" value="Small_GTP-bd"/>
</dbReference>
<organism evidence="7 8">
    <name type="scientific">Phaedon cochleariae</name>
    <name type="common">Mustard beetle</name>
    <dbReference type="NCBI Taxonomy" id="80249"/>
    <lineage>
        <taxon>Eukaryota</taxon>
        <taxon>Metazoa</taxon>
        <taxon>Ecdysozoa</taxon>
        <taxon>Arthropoda</taxon>
        <taxon>Hexapoda</taxon>
        <taxon>Insecta</taxon>
        <taxon>Pterygota</taxon>
        <taxon>Neoptera</taxon>
        <taxon>Endopterygota</taxon>
        <taxon>Coleoptera</taxon>
        <taxon>Polyphaga</taxon>
        <taxon>Cucujiformia</taxon>
        <taxon>Chrysomeloidea</taxon>
        <taxon>Chrysomelidae</taxon>
        <taxon>Chrysomelinae</taxon>
        <taxon>Chrysomelini</taxon>
        <taxon>Phaedon</taxon>
    </lineage>
</organism>
<dbReference type="GO" id="GO:0005525">
    <property type="term" value="F:GTP binding"/>
    <property type="evidence" value="ECO:0007669"/>
    <property type="project" value="UniProtKB-UniRule"/>
</dbReference>
<comment type="similarity">
    <text evidence="1 6">Belongs to the small GTPase superfamily. Rab family.</text>
</comment>
<name>A0A9P0DIK7_PHACE</name>
<comment type="function">
    <text evidence="6">The small GTPases Rab are key regulators in vesicle trafficking.</text>
</comment>
<dbReference type="PROSITE" id="PS51419">
    <property type="entry name" value="RAB"/>
    <property type="match status" value="1"/>
</dbReference>
<dbReference type="SMART" id="SM00173">
    <property type="entry name" value="RAS"/>
    <property type="match status" value="1"/>
</dbReference>